<dbReference type="PANTHER" id="PTHR32182">
    <property type="entry name" value="DNA REPLICATION AND REPAIR PROTEIN RECF"/>
    <property type="match status" value="1"/>
</dbReference>
<dbReference type="InterPro" id="IPR041685">
    <property type="entry name" value="AAA_GajA/Old/RecF-like"/>
</dbReference>
<dbReference type="Gene3D" id="3.40.50.300">
    <property type="entry name" value="P-loop containing nucleotide triphosphate hydrolases"/>
    <property type="match status" value="1"/>
</dbReference>
<dbReference type="AlphaFoldDB" id="A0A447QI52"/>
<proteinExistence type="predicted"/>
<accession>A0A447QI52</accession>
<feature type="domain" description="Endonuclease GajA/Old nuclease/RecF-like AAA" evidence="1">
    <location>
        <begin position="64"/>
        <end position="425"/>
    </location>
</feature>
<reference evidence="2 3" key="1">
    <citation type="submission" date="2018-12" db="EMBL/GenBank/DDBJ databases">
        <authorList>
            <consortium name="Pathogen Informatics"/>
        </authorList>
    </citation>
    <scope>NUCLEOTIDE SEQUENCE [LARGE SCALE GENOMIC DNA]</scope>
    <source>
        <strain evidence="2 3">NCTC9419</strain>
    </source>
</reference>
<dbReference type="GO" id="GO:0000731">
    <property type="term" value="P:DNA synthesis involved in DNA repair"/>
    <property type="evidence" value="ECO:0007669"/>
    <property type="project" value="TreeGrafter"/>
</dbReference>
<evidence type="ECO:0000313" key="3">
    <source>
        <dbReference type="Proteomes" id="UP000271603"/>
    </source>
</evidence>
<dbReference type="Proteomes" id="UP000271603">
    <property type="component" value="Chromosome"/>
</dbReference>
<dbReference type="CDD" id="cd00267">
    <property type="entry name" value="ABC_ATPase"/>
    <property type="match status" value="1"/>
</dbReference>
<dbReference type="PANTHER" id="PTHR32182:SF23">
    <property type="entry name" value="ATP BINDING PROTEIN"/>
    <property type="match status" value="1"/>
</dbReference>
<gene>
    <name evidence="2" type="ORF">NCTC9419_01086</name>
</gene>
<dbReference type="GO" id="GO:0006302">
    <property type="term" value="P:double-strand break repair"/>
    <property type="evidence" value="ECO:0007669"/>
    <property type="project" value="TreeGrafter"/>
</dbReference>
<dbReference type="Pfam" id="PF13175">
    <property type="entry name" value="AAA_15"/>
    <property type="match status" value="1"/>
</dbReference>
<sequence>MKPIENNKFIKLASKSRKGDIDSSYELYTLYQTGKFLEQDIHKAQEYLDLALKQFRQQKIRFTQLSLLNFRIIDRLSLDMTKSQIQVLVGNNGAGKTTVLDAISYSLNWLIQRIVHKGGRARDIEKSDISIGNNDGYSSIIAKIGLKNNYNSTLELCEVEEGSIVNKKSYYSSFTRLGNLYKLACDKDERFELPLLAYYGVMRSTDINSKDVSDFDETSAIEISNRFDGYNNALTGKADFKAFFRWYKRLDDVVKHEATSAFQTDPKILASLETLALTDSKSRKLLDDLILSLKERQENEGSSSAKRKQTIINNAVSLFMEDFSNLNVELKPTLHLSIEKDNKKINVLQLSQGEKSLLALVLDICRRMMVLNPLSENPLLTAGIILIDEVDLHLHPEWQRNILKNFSKVFPNCQFIVSTHSPQVISEVKHHQICILGKDSNGNFNASKPEQSYGLTSNEVLNEIMNTGFQKLDRSPEVQKEIDDVFMLIEEGKIEEAKNKINKIELDLNGEIPELVSAKFDIELQGWDKE</sequence>
<evidence type="ECO:0000313" key="2">
    <source>
        <dbReference type="EMBL" id="VEA69612.1"/>
    </source>
</evidence>
<organism evidence="2 3">
    <name type="scientific">Serratia rubidaea</name>
    <name type="common">Serratia marinorubra</name>
    <dbReference type="NCBI Taxonomy" id="61652"/>
    <lineage>
        <taxon>Bacteria</taxon>
        <taxon>Pseudomonadati</taxon>
        <taxon>Pseudomonadota</taxon>
        <taxon>Gammaproteobacteria</taxon>
        <taxon>Enterobacterales</taxon>
        <taxon>Yersiniaceae</taxon>
        <taxon>Serratia</taxon>
    </lineage>
</organism>
<dbReference type="SUPFAM" id="SSF52540">
    <property type="entry name" value="P-loop containing nucleoside triphosphate hydrolases"/>
    <property type="match status" value="1"/>
</dbReference>
<dbReference type="EMBL" id="LR134155">
    <property type="protein sequence ID" value="VEA69612.1"/>
    <property type="molecule type" value="Genomic_DNA"/>
</dbReference>
<dbReference type="InterPro" id="IPR027417">
    <property type="entry name" value="P-loop_NTPase"/>
</dbReference>
<name>A0A447QI52_SERRU</name>
<evidence type="ECO:0000259" key="1">
    <source>
        <dbReference type="Pfam" id="PF13175"/>
    </source>
</evidence>
<protein>
    <submittedName>
        <fullName evidence="2">Recombination protein F</fullName>
    </submittedName>
</protein>